<dbReference type="EMBL" id="WJXO01000001">
    <property type="protein sequence ID" value="MRN38650.1"/>
    <property type="molecule type" value="Genomic_DNA"/>
</dbReference>
<comment type="caution">
    <text evidence="1">The sequence shown here is derived from an EMBL/GenBank/DDBJ whole genome shotgun (WGS) entry which is preliminary data.</text>
</comment>
<dbReference type="RefSeq" id="WP_100563057.1">
    <property type="nucleotide sequence ID" value="NZ_CP046027.1"/>
</dbReference>
<accession>A0A5Q3S086</accession>
<proteinExistence type="predicted"/>
<evidence type="ECO:0000313" key="2">
    <source>
        <dbReference type="Proteomes" id="UP000486297"/>
    </source>
</evidence>
<keyword evidence="2" id="KW-1185">Reference proteome</keyword>
<dbReference type="Proteomes" id="UP000486297">
    <property type="component" value="Unassembled WGS sequence"/>
</dbReference>
<sequence length="94" mass="10910">MIHHEGDRYDGLETTAVFDWYGIQNIRLNQKRGKEILWIDVSPEHVYFSHHGGTNLDGQGWDNCVIALRLDLFAQQERQNLLCMLKKKTVVSVV</sequence>
<evidence type="ECO:0000313" key="1">
    <source>
        <dbReference type="EMBL" id="MRN38650.1"/>
    </source>
</evidence>
<name>A0A5Q3S086_9NEIS</name>
<reference evidence="1" key="1">
    <citation type="journal article" name="Emerg. Infect. Dis.">
        <title>Two cases of a newly characterized neisseria species.</title>
        <authorList>
            <person name="Mustapha M."/>
            <person name="Lemos A.P.S."/>
            <person name="Harrison L.H."/>
            <person name="Vantyne D."/>
            <person name="Sacchi C.T."/>
        </authorList>
    </citation>
    <scope>NUCLEOTIDE SEQUENCE</scope>
    <source>
        <strain evidence="1">N.95.16</strain>
    </source>
</reference>
<gene>
    <name evidence="1" type="ORF">GJU80_09215</name>
</gene>
<dbReference type="AlphaFoldDB" id="A0A5Q3S086"/>
<organism evidence="1 2">
    <name type="scientific">Neisseria brasiliensis</name>
    <dbReference type="NCBI Taxonomy" id="2666100"/>
    <lineage>
        <taxon>Bacteria</taxon>
        <taxon>Pseudomonadati</taxon>
        <taxon>Pseudomonadota</taxon>
        <taxon>Betaproteobacteria</taxon>
        <taxon>Neisseriales</taxon>
        <taxon>Neisseriaceae</taxon>
        <taxon>Neisseria</taxon>
    </lineage>
</organism>
<protein>
    <submittedName>
        <fullName evidence="1">Uncharacterized protein</fullName>
    </submittedName>
</protein>